<proteinExistence type="predicted"/>
<dbReference type="EMBL" id="JAUTFL010000009">
    <property type="protein sequence ID" value="MDW8645559.1"/>
    <property type="molecule type" value="Genomic_DNA"/>
</dbReference>
<feature type="compositionally biased region" description="Polar residues" evidence="1">
    <location>
        <begin position="47"/>
        <end position="58"/>
    </location>
</feature>
<name>A0AAJ2PIG2_STRSU</name>
<dbReference type="AlphaFoldDB" id="A0AAJ2PIG2"/>
<feature type="region of interest" description="Disordered" evidence="1">
    <location>
        <begin position="37"/>
        <end position="82"/>
    </location>
</feature>
<evidence type="ECO:0000313" key="3">
    <source>
        <dbReference type="Proteomes" id="UP001276229"/>
    </source>
</evidence>
<accession>A0AAJ2PIG2</accession>
<feature type="compositionally biased region" description="Low complexity" evidence="1">
    <location>
        <begin position="59"/>
        <end position="70"/>
    </location>
</feature>
<dbReference type="Proteomes" id="UP001276229">
    <property type="component" value="Unassembled WGS sequence"/>
</dbReference>
<reference evidence="2" key="1">
    <citation type="submission" date="2023-07" db="EMBL/GenBank/DDBJ databases">
        <title>Characterization of virulence traits, antimicrobial resistance genes carried by mobile genetic elements and competence in Streptococcus suis strains isolated in France.</title>
        <authorList>
            <person name="Dechene-Tempier M."/>
            <person name="Marois-Crehan C."/>
            <person name="De Boisseson C."/>
            <person name="Lucas P."/>
            <person name="Bougeard S."/>
            <person name="Libante V."/>
            <person name="Payot S."/>
        </authorList>
    </citation>
    <scope>NUCLEOTIDE SEQUENCE</scope>
    <source>
        <strain evidence="2">1551</strain>
    </source>
</reference>
<gene>
    <name evidence="2" type="ORF">Q7V66_05265</name>
</gene>
<evidence type="ECO:0000256" key="1">
    <source>
        <dbReference type="SAM" id="MobiDB-lite"/>
    </source>
</evidence>
<dbReference type="RefSeq" id="WP_318825395.1">
    <property type="nucleotide sequence ID" value="NZ_CP149804.1"/>
</dbReference>
<sequence length="112" mass="12338">MLSTILLANSPLVYAQEIQEIVETSQSQAYYEEAVEEARETTVGGDNANTTNASNSEQTTAASATDGGDAIQQPKITDDGKMQKRQLYGCSMENQFSKVVKNNFTRWTRHAL</sequence>
<protein>
    <submittedName>
        <fullName evidence="2">Uncharacterized protein</fullName>
    </submittedName>
</protein>
<evidence type="ECO:0000313" key="2">
    <source>
        <dbReference type="EMBL" id="MDW8645559.1"/>
    </source>
</evidence>
<comment type="caution">
    <text evidence="2">The sequence shown here is derived from an EMBL/GenBank/DDBJ whole genome shotgun (WGS) entry which is preliminary data.</text>
</comment>
<organism evidence="2 3">
    <name type="scientific">Streptococcus suis</name>
    <dbReference type="NCBI Taxonomy" id="1307"/>
    <lineage>
        <taxon>Bacteria</taxon>
        <taxon>Bacillati</taxon>
        <taxon>Bacillota</taxon>
        <taxon>Bacilli</taxon>
        <taxon>Lactobacillales</taxon>
        <taxon>Streptococcaceae</taxon>
        <taxon>Streptococcus</taxon>
    </lineage>
</organism>